<organism evidence="1 2">
    <name type="scientific">Heliorestis convoluta</name>
    <dbReference type="NCBI Taxonomy" id="356322"/>
    <lineage>
        <taxon>Bacteria</taxon>
        <taxon>Bacillati</taxon>
        <taxon>Bacillota</taxon>
        <taxon>Clostridia</taxon>
        <taxon>Eubacteriales</taxon>
        <taxon>Heliobacteriaceae</taxon>
        <taxon>Heliorestis</taxon>
    </lineage>
</organism>
<proteinExistence type="predicted"/>
<sequence>MTALKKKDFKEQELYTLVYQQEGFQTGFYASIATEQGERVLPFFKSKELAQWVAQKEGLQDPTLSVGTLPAPKAQSLLQYLDYQQDWPLASMKISYKVDNLLIKSLPPMKCGKSSIPISPLYLLTKNLTPQGSNKTVWLL</sequence>
<protein>
    <submittedName>
        <fullName evidence="1">Uncharacterized protein</fullName>
    </submittedName>
</protein>
<evidence type="ECO:0000313" key="1">
    <source>
        <dbReference type="EMBL" id="QGG47829.1"/>
    </source>
</evidence>
<keyword evidence="2" id="KW-1185">Reference proteome</keyword>
<evidence type="ECO:0000313" key="2">
    <source>
        <dbReference type="Proteomes" id="UP000366051"/>
    </source>
</evidence>
<reference evidence="2" key="1">
    <citation type="submission" date="2019-11" db="EMBL/GenBank/DDBJ databases">
        <title>Genome sequence of Heliorestis convoluta strain HH, an alkaliphilic and minimalistic phototrophic bacterium from a soda lake in Egypt.</title>
        <authorList>
            <person name="Dewey E.D."/>
            <person name="Stokes L.M."/>
            <person name="Burchell B.M."/>
            <person name="Shaffer K.N."/>
            <person name="Huntington A.M."/>
            <person name="Baker J.M."/>
            <person name="Nadendla S."/>
            <person name="Giglio M.G."/>
            <person name="Touchman J.W."/>
            <person name="Blankenship R.E."/>
            <person name="Madigan M.T."/>
            <person name="Sattley W.M."/>
        </authorList>
    </citation>
    <scope>NUCLEOTIDE SEQUENCE [LARGE SCALE GENOMIC DNA]</scope>
    <source>
        <strain evidence="2">HH</strain>
    </source>
</reference>
<dbReference type="KEGG" id="hcv:FTV88_1731"/>
<gene>
    <name evidence="1" type="ORF">FTV88_1731</name>
</gene>
<name>A0A5Q2N1X3_9FIRM</name>
<dbReference type="EMBL" id="CP045875">
    <property type="protein sequence ID" value="QGG47829.1"/>
    <property type="molecule type" value="Genomic_DNA"/>
</dbReference>
<dbReference type="Proteomes" id="UP000366051">
    <property type="component" value="Chromosome"/>
</dbReference>
<dbReference type="AlphaFoldDB" id="A0A5Q2N1X3"/>
<accession>A0A5Q2N1X3</accession>